<protein>
    <submittedName>
        <fullName evidence="3">Prepilin peptidase</fullName>
    </submittedName>
</protein>
<feature type="transmembrane region" description="Helical" evidence="1">
    <location>
        <begin position="74"/>
        <end position="90"/>
    </location>
</feature>
<reference evidence="3 4" key="1">
    <citation type="submission" date="2019-01" db="EMBL/GenBank/DDBJ databases">
        <title>Draft Genome Sequences of Helcococcus ovis Strains Isolated from the Uterus and Vagina of Dairy Cows with Metritis.</title>
        <authorList>
            <person name="Cunha F."/>
            <person name="Jeon S.J."/>
            <person name="Kutzer P."/>
            <person name="Galvao K.N."/>
        </authorList>
    </citation>
    <scope>NUCLEOTIDE SEQUENCE [LARGE SCALE GENOMIC DNA]</scope>
    <source>
        <strain evidence="3 4">KG-37</strain>
    </source>
</reference>
<organism evidence="3 4">
    <name type="scientific">Helcococcus ovis</name>
    <dbReference type="NCBI Taxonomy" id="72026"/>
    <lineage>
        <taxon>Bacteria</taxon>
        <taxon>Bacillati</taxon>
        <taxon>Bacillota</taxon>
        <taxon>Tissierellia</taxon>
        <taxon>Tissierellales</taxon>
        <taxon>Peptoniphilaceae</taxon>
        <taxon>Helcococcus</taxon>
    </lineage>
</organism>
<evidence type="ECO:0000313" key="3">
    <source>
        <dbReference type="EMBL" id="TFF65663.1"/>
    </source>
</evidence>
<evidence type="ECO:0000313" key="4">
    <source>
        <dbReference type="Proteomes" id="UP000297454"/>
    </source>
</evidence>
<dbReference type="Proteomes" id="UP000297454">
    <property type="component" value="Unassembled WGS sequence"/>
</dbReference>
<proteinExistence type="predicted"/>
<sequence length="236" mass="26587">MEGLLNYIIPIVIGFIFVYFVPICTDKLIEYKENKNGKPYSHMHSSKIFGYFLSFTVGVLVSYLGLIYFPLWKFIFLLIFSFIACVGTLVDNKVRIIANEMIILMVVISIPFRLIDGGIIYLLNSIASSIGIFILLVGSFLIFGKFLFKTVPGGAGDLKLMMVMSFLLGYPDLIFGIFITMSVMLAYIVYGLMTHYLTMKSYIPLAGFIMIGIVTGLINKGVNLWMLLEKILRLLS</sequence>
<keyword evidence="1" id="KW-0472">Membrane</keyword>
<feature type="transmembrane region" description="Helical" evidence="1">
    <location>
        <begin position="49"/>
        <end position="68"/>
    </location>
</feature>
<dbReference type="Pfam" id="PF01478">
    <property type="entry name" value="Peptidase_A24"/>
    <property type="match status" value="1"/>
</dbReference>
<dbReference type="GO" id="GO:0004190">
    <property type="term" value="F:aspartic-type endopeptidase activity"/>
    <property type="evidence" value="ECO:0007669"/>
    <property type="project" value="InterPro"/>
</dbReference>
<feature type="domain" description="Prepilin type IV endopeptidase peptidase" evidence="2">
    <location>
        <begin position="78"/>
        <end position="188"/>
    </location>
</feature>
<keyword evidence="1" id="KW-1133">Transmembrane helix</keyword>
<evidence type="ECO:0000256" key="1">
    <source>
        <dbReference type="SAM" id="Phobius"/>
    </source>
</evidence>
<feature type="transmembrane region" description="Helical" evidence="1">
    <location>
        <begin position="129"/>
        <end position="148"/>
    </location>
</feature>
<dbReference type="EMBL" id="SCFR01000017">
    <property type="protein sequence ID" value="TFF65663.1"/>
    <property type="molecule type" value="Genomic_DNA"/>
</dbReference>
<dbReference type="AlphaFoldDB" id="A0A4R9C2G2"/>
<accession>A0A4R9C2G2</accession>
<keyword evidence="4" id="KW-1185">Reference proteome</keyword>
<dbReference type="GO" id="GO:0016020">
    <property type="term" value="C:membrane"/>
    <property type="evidence" value="ECO:0007669"/>
    <property type="project" value="InterPro"/>
</dbReference>
<comment type="caution">
    <text evidence="3">The sequence shown here is derived from an EMBL/GenBank/DDBJ whole genome shotgun (WGS) entry which is preliminary data.</text>
</comment>
<keyword evidence="1" id="KW-0812">Transmembrane</keyword>
<name>A0A4R9C2G2_9FIRM</name>
<gene>
    <name evidence="3" type="ORF">EQF91_05340</name>
</gene>
<evidence type="ECO:0000259" key="2">
    <source>
        <dbReference type="Pfam" id="PF01478"/>
    </source>
</evidence>
<dbReference type="Gene3D" id="1.20.120.1220">
    <property type="match status" value="1"/>
</dbReference>
<feature type="transmembrane region" description="Helical" evidence="1">
    <location>
        <begin position="202"/>
        <end position="228"/>
    </location>
</feature>
<feature type="transmembrane region" description="Helical" evidence="1">
    <location>
        <begin position="6"/>
        <end position="29"/>
    </location>
</feature>
<dbReference type="InterPro" id="IPR000045">
    <property type="entry name" value="Prepilin_IV_endopep_pep"/>
</dbReference>
<feature type="transmembrane region" description="Helical" evidence="1">
    <location>
        <begin position="102"/>
        <end position="123"/>
    </location>
</feature>
<dbReference type="RefSeq" id="WP_134768850.1">
    <property type="nucleotide sequence ID" value="NZ_CP119762.1"/>
</dbReference>
<feature type="transmembrane region" description="Helical" evidence="1">
    <location>
        <begin position="160"/>
        <end position="190"/>
    </location>
</feature>